<dbReference type="EMBL" id="CM055098">
    <property type="protein sequence ID" value="KAJ7549105.1"/>
    <property type="molecule type" value="Genomic_DNA"/>
</dbReference>
<evidence type="ECO:0000313" key="2">
    <source>
        <dbReference type="Proteomes" id="UP001162992"/>
    </source>
</evidence>
<gene>
    <name evidence="1" type="ORF">O6H91_07G040100</name>
</gene>
<accession>A0ACC2D4A4</accession>
<protein>
    <submittedName>
        <fullName evidence="1">Uncharacterized protein</fullName>
    </submittedName>
</protein>
<name>A0ACC2D4A4_DIPCM</name>
<sequence>MPLYIAPELFKIWRRIAAETIIEWQLLLEKWKYLLFGLVFQYIHGVAARIVHYLHQPAPILPDTGFLVLPELGRSRAYMSETLFTSMFILFVLWTFHPFLFHNKRFYTVLLWCKVLVILVACQLLRIVTFLSTQLPGPNYHCREGSPVAKLPPPRNIGEVLLINFPKGIVYGCGDLIFSSHMIFAIVFVRTYQKYGSKRWTKRLAWFSSVILGLLIIASRKHYTVDVVVAWYTVLLVFHYVDRQFLDLEITDRSSTGGLPILPLNMKLKDIRSEDLQKLMNGHVGAGIGDLASERRQRTPVNGKILDDTNSTMMELVLNGNQMD</sequence>
<evidence type="ECO:0000313" key="1">
    <source>
        <dbReference type="EMBL" id="KAJ7549105.1"/>
    </source>
</evidence>
<proteinExistence type="predicted"/>
<comment type="caution">
    <text evidence="1">The sequence shown here is derived from an EMBL/GenBank/DDBJ whole genome shotgun (WGS) entry which is preliminary data.</text>
</comment>
<reference evidence="2" key="1">
    <citation type="journal article" date="2024" name="Proc. Natl. Acad. Sci. U.S.A.">
        <title>Extraordinary preservation of gene collinearity over three hundred million years revealed in homosporous lycophytes.</title>
        <authorList>
            <person name="Li C."/>
            <person name="Wickell D."/>
            <person name="Kuo L.Y."/>
            <person name="Chen X."/>
            <person name="Nie B."/>
            <person name="Liao X."/>
            <person name="Peng D."/>
            <person name="Ji J."/>
            <person name="Jenkins J."/>
            <person name="Williams M."/>
            <person name="Shu S."/>
            <person name="Plott C."/>
            <person name="Barry K."/>
            <person name="Rajasekar S."/>
            <person name="Grimwood J."/>
            <person name="Han X."/>
            <person name="Sun S."/>
            <person name="Hou Z."/>
            <person name="He W."/>
            <person name="Dai G."/>
            <person name="Sun C."/>
            <person name="Schmutz J."/>
            <person name="Leebens-Mack J.H."/>
            <person name="Li F.W."/>
            <person name="Wang L."/>
        </authorList>
    </citation>
    <scope>NUCLEOTIDE SEQUENCE [LARGE SCALE GENOMIC DNA]</scope>
    <source>
        <strain evidence="2">cv. PW_Plant_1</strain>
    </source>
</reference>
<keyword evidence="2" id="KW-1185">Reference proteome</keyword>
<organism evidence="1 2">
    <name type="scientific">Diphasiastrum complanatum</name>
    <name type="common">Issler's clubmoss</name>
    <name type="synonym">Lycopodium complanatum</name>
    <dbReference type="NCBI Taxonomy" id="34168"/>
    <lineage>
        <taxon>Eukaryota</taxon>
        <taxon>Viridiplantae</taxon>
        <taxon>Streptophyta</taxon>
        <taxon>Embryophyta</taxon>
        <taxon>Tracheophyta</taxon>
        <taxon>Lycopodiopsida</taxon>
        <taxon>Lycopodiales</taxon>
        <taxon>Lycopodiaceae</taxon>
        <taxon>Lycopodioideae</taxon>
        <taxon>Diphasiastrum</taxon>
    </lineage>
</organism>
<dbReference type="Proteomes" id="UP001162992">
    <property type="component" value="Chromosome 7"/>
</dbReference>